<dbReference type="Proteomes" id="UP000534286">
    <property type="component" value="Unassembled WGS sequence"/>
</dbReference>
<evidence type="ECO:0000256" key="3">
    <source>
        <dbReference type="ARBA" id="ARBA00022692"/>
    </source>
</evidence>
<keyword evidence="2" id="KW-1003">Cell membrane</keyword>
<keyword evidence="3 6" id="KW-0812">Transmembrane</keyword>
<dbReference type="GO" id="GO:0022857">
    <property type="term" value="F:transmembrane transporter activity"/>
    <property type="evidence" value="ECO:0007669"/>
    <property type="project" value="InterPro"/>
</dbReference>
<dbReference type="PIRSF" id="PIRSF006060">
    <property type="entry name" value="AA_transporter"/>
    <property type="match status" value="1"/>
</dbReference>
<organism evidence="7 8">
    <name type="scientific">Streptosporangium album</name>
    <dbReference type="NCBI Taxonomy" id="47479"/>
    <lineage>
        <taxon>Bacteria</taxon>
        <taxon>Bacillati</taxon>
        <taxon>Actinomycetota</taxon>
        <taxon>Actinomycetes</taxon>
        <taxon>Streptosporangiales</taxon>
        <taxon>Streptosporangiaceae</taxon>
        <taxon>Streptosporangium</taxon>
    </lineage>
</organism>
<keyword evidence="4 6" id="KW-1133">Transmembrane helix</keyword>
<comment type="subcellular location">
    <subcellularLocation>
        <location evidence="1">Cell membrane</location>
        <topology evidence="1">Multi-pass membrane protein</topology>
    </subcellularLocation>
</comment>
<dbReference type="GO" id="GO:0005886">
    <property type="term" value="C:plasma membrane"/>
    <property type="evidence" value="ECO:0007669"/>
    <property type="project" value="UniProtKB-SubCell"/>
</dbReference>
<feature type="transmembrane region" description="Helical" evidence="6">
    <location>
        <begin position="378"/>
        <end position="398"/>
    </location>
</feature>
<feature type="transmembrane region" description="Helical" evidence="6">
    <location>
        <begin position="26"/>
        <end position="50"/>
    </location>
</feature>
<evidence type="ECO:0000313" key="7">
    <source>
        <dbReference type="EMBL" id="MBB4937964.1"/>
    </source>
</evidence>
<feature type="transmembrane region" description="Helical" evidence="6">
    <location>
        <begin position="56"/>
        <end position="77"/>
    </location>
</feature>
<evidence type="ECO:0000256" key="2">
    <source>
        <dbReference type="ARBA" id="ARBA00022475"/>
    </source>
</evidence>
<feature type="transmembrane region" description="Helical" evidence="6">
    <location>
        <begin position="405"/>
        <end position="425"/>
    </location>
</feature>
<dbReference type="PANTHER" id="PTHR42770">
    <property type="entry name" value="AMINO ACID TRANSPORTER-RELATED"/>
    <property type="match status" value="1"/>
</dbReference>
<feature type="transmembrane region" description="Helical" evidence="6">
    <location>
        <begin position="139"/>
        <end position="161"/>
    </location>
</feature>
<dbReference type="Pfam" id="PF13520">
    <property type="entry name" value="AA_permease_2"/>
    <property type="match status" value="1"/>
</dbReference>
<feature type="transmembrane region" description="Helical" evidence="6">
    <location>
        <begin position="345"/>
        <end position="366"/>
    </location>
</feature>
<keyword evidence="8" id="KW-1185">Reference proteome</keyword>
<feature type="transmembrane region" description="Helical" evidence="6">
    <location>
        <begin position="173"/>
        <end position="195"/>
    </location>
</feature>
<feature type="transmembrane region" description="Helical" evidence="6">
    <location>
        <begin position="437"/>
        <end position="456"/>
    </location>
</feature>
<evidence type="ECO:0000313" key="8">
    <source>
        <dbReference type="Proteomes" id="UP000534286"/>
    </source>
</evidence>
<dbReference type="RefSeq" id="WP_184754244.1">
    <property type="nucleotide sequence ID" value="NZ_BAABEK010000014.1"/>
</dbReference>
<gene>
    <name evidence="7" type="ORF">FHR32_002269</name>
</gene>
<evidence type="ECO:0000256" key="1">
    <source>
        <dbReference type="ARBA" id="ARBA00004651"/>
    </source>
</evidence>
<sequence>MTQTSARPTESPDRGLKKGAMSSGEVVAQAIANIAPSAVIAFTVAAIYASAGNASWLSFALATVVILAVGYCIAQFAKRRASAGSLYNYAAQGMGPFGAYITGITLIIGCMGIASGSLSGAVVHFNAFLDGIGLPVRSTVWNVLLAVAIGGLAMLFTVWGIRISARISLILEIVSITIIAIMLVIVLFAGGGPIIDVDQLSLSGATPHGVAFGMVLGILGFVGFSSSDALGREARDPFKAIPRAIMWSAAGVGLLYVFAAYSQVAGYRPLGDLGASGNPLDDLAVAIGLPGWFRPVLSLGITASFFAVVVAPINVVGRIVFVMGKEGVFPRSFGRTHRTQQTPHRAILSIAPLAVLTTAVMYAVGVDGNEILINVDTFGTYGYMIAYAIVAVAAPIFLRREGVRLALIWPCTVVSVIGMGYVFYANVVPWPTWPLNAVVLAFFGVVAVAVAWYVYLRTARPEVTRNIGTTETDFPEMA</sequence>
<dbReference type="Gene3D" id="1.20.1740.10">
    <property type="entry name" value="Amino acid/polyamine transporter I"/>
    <property type="match status" value="1"/>
</dbReference>
<name>A0A7W7W9D7_9ACTN</name>
<dbReference type="InterPro" id="IPR002293">
    <property type="entry name" value="AA/rel_permease1"/>
</dbReference>
<evidence type="ECO:0000256" key="5">
    <source>
        <dbReference type="ARBA" id="ARBA00023136"/>
    </source>
</evidence>
<accession>A0A7W7W9D7</accession>
<reference evidence="7 8" key="1">
    <citation type="submission" date="2020-08" db="EMBL/GenBank/DDBJ databases">
        <title>Sequencing the genomes of 1000 actinobacteria strains.</title>
        <authorList>
            <person name="Klenk H.-P."/>
        </authorList>
    </citation>
    <scope>NUCLEOTIDE SEQUENCE [LARGE SCALE GENOMIC DNA]</scope>
    <source>
        <strain evidence="7 8">DSM 43023</strain>
    </source>
</reference>
<proteinExistence type="predicted"/>
<protein>
    <submittedName>
        <fullName evidence="7">Amino acid transporter</fullName>
    </submittedName>
</protein>
<feature type="transmembrane region" description="Helical" evidence="6">
    <location>
        <begin position="207"/>
        <end position="224"/>
    </location>
</feature>
<feature type="transmembrane region" description="Helical" evidence="6">
    <location>
        <begin position="97"/>
        <end position="119"/>
    </location>
</feature>
<dbReference type="AlphaFoldDB" id="A0A7W7W9D7"/>
<evidence type="ECO:0000256" key="6">
    <source>
        <dbReference type="SAM" id="Phobius"/>
    </source>
</evidence>
<keyword evidence="5 6" id="KW-0472">Membrane</keyword>
<dbReference type="InterPro" id="IPR050367">
    <property type="entry name" value="APC_superfamily"/>
</dbReference>
<feature type="transmembrane region" description="Helical" evidence="6">
    <location>
        <begin position="244"/>
        <end position="264"/>
    </location>
</feature>
<dbReference type="PANTHER" id="PTHR42770:SF7">
    <property type="entry name" value="MEMBRANE PROTEIN"/>
    <property type="match status" value="1"/>
</dbReference>
<evidence type="ECO:0000256" key="4">
    <source>
        <dbReference type="ARBA" id="ARBA00022989"/>
    </source>
</evidence>
<dbReference type="EMBL" id="JACHJU010000001">
    <property type="protein sequence ID" value="MBB4937964.1"/>
    <property type="molecule type" value="Genomic_DNA"/>
</dbReference>
<comment type="caution">
    <text evidence="7">The sequence shown here is derived from an EMBL/GenBank/DDBJ whole genome shotgun (WGS) entry which is preliminary data.</text>
</comment>
<feature type="transmembrane region" description="Helical" evidence="6">
    <location>
        <begin position="299"/>
        <end position="324"/>
    </location>
</feature>